<proteinExistence type="predicted"/>
<dbReference type="InterPro" id="IPR025320">
    <property type="entry name" value="DUF4225"/>
</dbReference>
<evidence type="ECO:0000313" key="1">
    <source>
        <dbReference type="EMBL" id="CBJ82478.1"/>
    </source>
</evidence>
<dbReference type="AlphaFoldDB" id="D3V499"/>
<dbReference type="Pfam" id="PF13988">
    <property type="entry name" value="DUF4225"/>
    <property type="match status" value="1"/>
</dbReference>
<protein>
    <recommendedName>
        <fullName evidence="3">DUF4225 domain-containing protein</fullName>
    </recommendedName>
</protein>
<evidence type="ECO:0000313" key="2">
    <source>
        <dbReference type="Proteomes" id="UP000002045"/>
    </source>
</evidence>
<dbReference type="EMBL" id="FN667741">
    <property type="protein sequence ID" value="CBJ82478.1"/>
    <property type="molecule type" value="Genomic_DNA"/>
</dbReference>
<organism evidence="1 2">
    <name type="scientific">Xenorhabdus bovienii (strain SS-2004)</name>
    <name type="common">Xenorhabdus nematophila subsp. bovienii</name>
    <dbReference type="NCBI Taxonomy" id="406818"/>
    <lineage>
        <taxon>Bacteria</taxon>
        <taxon>Pseudomonadati</taxon>
        <taxon>Pseudomonadota</taxon>
        <taxon>Gammaproteobacteria</taxon>
        <taxon>Enterobacterales</taxon>
        <taxon>Morganellaceae</taxon>
        <taxon>Xenorhabdus</taxon>
    </lineage>
</organism>
<gene>
    <name evidence="1" type="ordered locus">XBJ1_3360</name>
</gene>
<dbReference type="HOGENOM" id="CLU_070022_1_1_6"/>
<dbReference type="eggNOG" id="ENOG502Z9D7">
    <property type="taxonomic scope" value="Bacteria"/>
</dbReference>
<sequence length="198" mass="22070">MQAIQDLKKEKLYLSQQENIIRNNILEKYAVIEIKKELDFFTYVLKGFGIVAGGAQIITGAAMVTATSQTVVGYVAGSALIVNGMSNIEENLNSLLKKDPDYKGYLRRGYEHAFLFMGSDKKTANLVYGGVDIALSGYGAFRNVLKPDSWRLFNYVKDDYVTSYKLMSGYALTFEVVADGVTLKSTYDSYNDPQNNSK</sequence>
<accession>D3V499</accession>
<dbReference type="KEGG" id="xbo:XBJ1_3360"/>
<dbReference type="Proteomes" id="UP000002045">
    <property type="component" value="Chromosome"/>
</dbReference>
<dbReference type="STRING" id="406818.XBJ1_3360"/>
<reference evidence="1" key="1">
    <citation type="journal article" date="2011" name="PLoS ONE">
        <title>The entomopathogenic bacterial endosymbionts xenorhabdus and photorhabdus: convergent lifestyles from divergent genomes.</title>
        <authorList>
            <person name="Chaston J.M."/>
            <person name="Suen G."/>
            <person name="Tucker S.L."/>
            <person name="Andersen A.W."/>
            <person name="Bhasin A."/>
            <person name="Bode E."/>
            <person name="Bode H.B."/>
            <person name="Brachmann A.O."/>
            <person name="Cowles C.E."/>
            <person name="Cowles K.N."/>
            <person name="Darby C."/>
            <person name="de Leon L."/>
            <person name="Drace K."/>
            <person name="Du Z."/>
            <person name="Givaudan A."/>
            <person name="Herbert Tran E.E."/>
            <person name="Jewell K.A."/>
            <person name="Knack J.J."/>
            <person name="Krasomil-Osterfeld K.C."/>
            <person name="Kukor R."/>
            <person name="Lanois A."/>
            <person name="Latreille P."/>
            <person name="Leimgruber N.K."/>
            <person name="Lipke C.M."/>
            <person name="Liu R."/>
            <person name="Lu X."/>
            <person name="Martens E.C."/>
            <person name="Marri P.R."/>
            <person name="Medigue C."/>
            <person name="Menard M.L."/>
            <person name="Miller N.M."/>
            <person name="Morales-Soto N."/>
            <person name="Norton S."/>
            <person name="Ogier J.C."/>
            <person name="Orchard S.S."/>
            <person name="Park D."/>
            <person name="Park Y."/>
            <person name="Qurollo B.A."/>
            <person name="Sugar D.R."/>
            <person name="Richards G.R."/>
            <person name="Rouy Z."/>
            <person name="Slominski B."/>
            <person name="Slominski K."/>
            <person name="Snyder H."/>
            <person name="Tjaden B.C."/>
            <person name="van der Hoeven R."/>
            <person name="Welch R.D."/>
            <person name="Wheeler C."/>
            <person name="Xiang B."/>
            <person name="Barbazuk B."/>
            <person name="Gaudriault S."/>
            <person name="Goodner B."/>
            <person name="Slater S.C."/>
            <person name="Forst S."/>
            <person name="Goldman B.S."/>
            <person name="Goodrich-Blair H."/>
        </authorList>
    </citation>
    <scope>NUCLEOTIDE SEQUENCE [LARGE SCALE GENOMIC DNA]</scope>
    <source>
        <strain evidence="1">SS-2004</strain>
    </source>
</reference>
<evidence type="ECO:0008006" key="3">
    <source>
        <dbReference type="Google" id="ProtNLM"/>
    </source>
</evidence>
<name>D3V499_XENBS</name>